<dbReference type="OrthoDB" id="3863715at2759"/>
<evidence type="ECO:0000256" key="1">
    <source>
        <dbReference type="SAM" id="MobiDB-lite"/>
    </source>
</evidence>
<name>A0A843U046_COLES</name>
<gene>
    <name evidence="2" type="ORF">Taro_009352</name>
</gene>
<feature type="compositionally biased region" description="Basic and acidic residues" evidence="1">
    <location>
        <begin position="25"/>
        <end position="36"/>
    </location>
</feature>
<dbReference type="AlphaFoldDB" id="A0A843U046"/>
<evidence type="ECO:0000313" key="2">
    <source>
        <dbReference type="EMBL" id="MQL76951.1"/>
    </source>
</evidence>
<protein>
    <submittedName>
        <fullName evidence="2">Uncharacterized protein</fullName>
    </submittedName>
</protein>
<feature type="region of interest" description="Disordered" evidence="1">
    <location>
        <begin position="607"/>
        <end position="633"/>
    </location>
</feature>
<proteinExistence type="predicted"/>
<keyword evidence="3" id="KW-1185">Reference proteome</keyword>
<accession>A0A843U046</accession>
<feature type="region of interest" description="Disordered" evidence="1">
    <location>
        <begin position="1"/>
        <end position="47"/>
    </location>
</feature>
<comment type="caution">
    <text evidence="2">The sequence shown here is derived from an EMBL/GenBank/DDBJ whole genome shotgun (WGS) entry which is preliminary data.</text>
</comment>
<reference evidence="2" key="1">
    <citation type="submission" date="2017-07" db="EMBL/GenBank/DDBJ databases">
        <title>Taro Niue Genome Assembly and Annotation.</title>
        <authorList>
            <person name="Atibalentja N."/>
            <person name="Keating K."/>
            <person name="Fields C.J."/>
        </authorList>
    </citation>
    <scope>NUCLEOTIDE SEQUENCE</scope>
    <source>
        <strain evidence="2">Niue_2</strain>
        <tissue evidence="2">Leaf</tissue>
    </source>
</reference>
<sequence>MAHEINMERLGESSSRKKHSNALKAAEDTLSEKSDGAESAEGSEDEEAFLSRRLQHILAKKKYHSGRRYFKKGKDLKKPGVMDSKKSEPICYECKKPGRIKAECSKLKKIEFRKKDSIRRPKRFKKKAMAATWDYSSDSDNESSSSNKEEEEANLALMANLEDKASVVWTCGVCSLGGLIGDSLVDANLCDLQNIGLPESSSLTPFSLSLALTSFLLLPHYFQELYKDNWRNMECETVTNRPRKCRTVVQLPLGGLIGDSLVDANLCDLQNIGLPESSSLTPFSLSLALTSCLLLPHYFQELYKDNWRNVERQTVMVSMRGFRAEDTCEVGLGFLVSDSVGGYGAAFLTAEQQERYTTVKIKVCGNKAVDIADLQKNRMGSIIAAMERMKLTKLATLSEVSYPNLVKAFYVCLKTEEDGSLTSTVKGTQIKITYELLETLFGVCTTGHSGVHTVDIQAKGLGIVGPEYKLKDGKIDINQLNAFNRILHFIVCQILVPRSATYSTCTKADSDLMLWAIQNQDINMAEVEPEILVDLAAEVVAYSHSTDVVMEDASIQREQEEEDIPVDTHMEDAPIQGEQSIEKEAPIQGEHTVGVPVDDQFREGIVESASDDENDDHVEPVARASSKGKEVAQDIPLLTRKPHRRASQLIQLEPWVLNSKV</sequence>
<dbReference type="Proteomes" id="UP000652761">
    <property type="component" value="Unassembled WGS sequence"/>
</dbReference>
<feature type="compositionally biased region" description="Basic and acidic residues" evidence="1">
    <location>
        <begin position="1"/>
        <end position="15"/>
    </location>
</feature>
<evidence type="ECO:0000313" key="3">
    <source>
        <dbReference type="Proteomes" id="UP000652761"/>
    </source>
</evidence>
<dbReference type="EMBL" id="NMUH01000324">
    <property type="protein sequence ID" value="MQL76951.1"/>
    <property type="molecule type" value="Genomic_DNA"/>
</dbReference>
<organism evidence="2 3">
    <name type="scientific">Colocasia esculenta</name>
    <name type="common">Wild taro</name>
    <name type="synonym">Arum esculentum</name>
    <dbReference type="NCBI Taxonomy" id="4460"/>
    <lineage>
        <taxon>Eukaryota</taxon>
        <taxon>Viridiplantae</taxon>
        <taxon>Streptophyta</taxon>
        <taxon>Embryophyta</taxon>
        <taxon>Tracheophyta</taxon>
        <taxon>Spermatophyta</taxon>
        <taxon>Magnoliopsida</taxon>
        <taxon>Liliopsida</taxon>
        <taxon>Araceae</taxon>
        <taxon>Aroideae</taxon>
        <taxon>Colocasieae</taxon>
        <taxon>Colocasia</taxon>
    </lineage>
</organism>